<organism evidence="3 4">
    <name type="scientific">Hyaloscypha hepaticicola</name>
    <dbReference type="NCBI Taxonomy" id="2082293"/>
    <lineage>
        <taxon>Eukaryota</taxon>
        <taxon>Fungi</taxon>
        <taxon>Dikarya</taxon>
        <taxon>Ascomycota</taxon>
        <taxon>Pezizomycotina</taxon>
        <taxon>Leotiomycetes</taxon>
        <taxon>Helotiales</taxon>
        <taxon>Hyaloscyphaceae</taxon>
        <taxon>Hyaloscypha</taxon>
    </lineage>
</organism>
<evidence type="ECO:0000256" key="2">
    <source>
        <dbReference type="SAM" id="MobiDB-lite"/>
    </source>
</evidence>
<evidence type="ECO:0000256" key="1">
    <source>
        <dbReference type="SAM" id="Coils"/>
    </source>
</evidence>
<keyword evidence="1" id="KW-0175">Coiled coil</keyword>
<evidence type="ECO:0000313" key="3">
    <source>
        <dbReference type="EMBL" id="PMD25532.1"/>
    </source>
</evidence>
<feature type="coiled-coil region" evidence="1">
    <location>
        <begin position="607"/>
        <end position="695"/>
    </location>
</feature>
<gene>
    <name evidence="3" type="ORF">NA56DRAFT_642514</name>
</gene>
<feature type="compositionally biased region" description="Low complexity" evidence="2">
    <location>
        <begin position="26"/>
        <end position="39"/>
    </location>
</feature>
<feature type="compositionally biased region" description="Polar residues" evidence="2">
    <location>
        <begin position="1103"/>
        <end position="1118"/>
    </location>
</feature>
<feature type="coiled-coil region" evidence="1">
    <location>
        <begin position="439"/>
        <end position="466"/>
    </location>
</feature>
<reference evidence="3 4" key="1">
    <citation type="submission" date="2016-05" db="EMBL/GenBank/DDBJ databases">
        <title>A degradative enzymes factory behind the ericoid mycorrhizal symbiosis.</title>
        <authorList>
            <consortium name="DOE Joint Genome Institute"/>
            <person name="Martino E."/>
            <person name="Morin E."/>
            <person name="Grelet G."/>
            <person name="Kuo A."/>
            <person name="Kohler A."/>
            <person name="Daghino S."/>
            <person name="Barry K."/>
            <person name="Choi C."/>
            <person name="Cichocki N."/>
            <person name="Clum A."/>
            <person name="Copeland A."/>
            <person name="Hainaut M."/>
            <person name="Haridas S."/>
            <person name="Labutti K."/>
            <person name="Lindquist E."/>
            <person name="Lipzen A."/>
            <person name="Khouja H.-R."/>
            <person name="Murat C."/>
            <person name="Ohm R."/>
            <person name="Olson A."/>
            <person name="Spatafora J."/>
            <person name="Veneault-Fourrey C."/>
            <person name="Henrissat B."/>
            <person name="Grigoriev I."/>
            <person name="Martin F."/>
            <person name="Perotto S."/>
        </authorList>
    </citation>
    <scope>NUCLEOTIDE SEQUENCE [LARGE SCALE GENOMIC DNA]</scope>
    <source>
        <strain evidence="3 4">UAMH 7357</strain>
    </source>
</reference>
<dbReference type="AlphaFoldDB" id="A0A2J6QH05"/>
<protein>
    <submittedName>
        <fullName evidence="3">Uncharacterized protein</fullName>
    </submittedName>
</protein>
<dbReference type="OrthoDB" id="10385919at2759"/>
<feature type="compositionally biased region" description="Polar residues" evidence="2">
    <location>
        <begin position="199"/>
        <end position="217"/>
    </location>
</feature>
<feature type="compositionally biased region" description="Polar residues" evidence="2">
    <location>
        <begin position="152"/>
        <end position="161"/>
    </location>
</feature>
<feature type="compositionally biased region" description="Polar residues" evidence="2">
    <location>
        <begin position="77"/>
        <end position="102"/>
    </location>
</feature>
<accession>A0A2J6QH05</accession>
<proteinExistence type="predicted"/>
<feature type="compositionally biased region" description="Pro residues" evidence="2">
    <location>
        <begin position="260"/>
        <end position="271"/>
    </location>
</feature>
<dbReference type="Proteomes" id="UP000235672">
    <property type="component" value="Unassembled WGS sequence"/>
</dbReference>
<feature type="compositionally biased region" description="Polar residues" evidence="2">
    <location>
        <begin position="240"/>
        <end position="252"/>
    </location>
</feature>
<keyword evidence="4" id="KW-1185">Reference proteome</keyword>
<dbReference type="STRING" id="1745343.A0A2J6QH05"/>
<feature type="region of interest" description="Disordered" evidence="2">
    <location>
        <begin position="785"/>
        <end position="805"/>
    </location>
</feature>
<name>A0A2J6QH05_9HELO</name>
<sequence length="1118" mass="123410">MGPEKKGSSSRNNPIQNRPDDTQPPSSSNNHAHLANSANISKAAPAPASANDEIASAEVLGPAVNHDPAAPEDIASQPFSSPDPNESAIDSQSEDSSASQVIDSRKLNKPSLEPAPLFVRPAAALPASPRGSSVSSPIASTTGSEGPDLMTSGRNVASTSAPGIESPQRIINGIQVNSPSAKVAPLFSGPPPSLPDDGTATQATTPSRNVFSDSGSEISHPAEIFSDPEEGELGAVAHATTPNTTFSPLSTRQDCRPTISPTPAPTAPPPQALEETENAAPNPPNPYFNAADNREGNLLYPEPEDPRDRAAIMPIDPNATPALRRHRSERTQIENAKFAAELAMRKPPPNSDTLLRHFKAKEISEFQRYAEDNPHSGCVKMGMKALEAALEKEREQMAEHLQLVNANRELAERMAMSDQAIKRAMEDAARQRKVGQYSEEDMENAVLDERDKRREVEARLKQMEKTAALAEFVDKKYAEEHVRALDAEQRVREDAGVIQDLRTQVKEKDAEIQTLLGEKGHLISTEQCAEFNAKVLRSCQDEITSLQTQLGESQSKVDDLYSALEAMKAKLGASSYSNVSDTDEHLVIEEQCEKRWETAIENLWTDNEALSEQLEIAQEIIRLYQEATSETPEGGVPDEGLLKQLNNAQEALQSYQKRKSQSEDAEAPYHHLSVVEELAHLQDQAERNNALIETQQQLLMRRGALGGDSVSSEDIGREYRKLRTEIWAKNKGIAEQAAYAESLESERINLLHSQEVLRQTNDELRTELDTMKSKFKEIKSDRDALKEELRGQEGPSSGLASKGYKDESYEDPKLFESLERNREYERTIMSLNKEIEGYATKSASTQAEIVELQSLIEDPHLKIAVGNNNFEEATKHLEAKILALNEARERQIQRQARNIKELENAETESGESPVSPKPSPFKARSYIPASVDAIDVVLLRCEIQLGQVQARRRRWGFMEGDAAAAIEIAIEAQGIAEQLDDSTLIGRAWFWRGIAEFMTGNSTAAELYFEISASYHWTQKGGEGELLQTWWNVSKTELVDKTTPIERGWLETHTQKRIARKKSKSDEDKSKDRMKKRAKKIKIKSAHSQSPTAARLAAPADSPVTSGKKQVNSCCSTQ</sequence>
<dbReference type="EMBL" id="KZ613470">
    <property type="protein sequence ID" value="PMD25532.1"/>
    <property type="molecule type" value="Genomic_DNA"/>
</dbReference>
<evidence type="ECO:0000313" key="4">
    <source>
        <dbReference type="Proteomes" id="UP000235672"/>
    </source>
</evidence>
<feature type="coiled-coil region" evidence="1">
    <location>
        <begin position="867"/>
        <end position="905"/>
    </location>
</feature>
<feature type="compositionally biased region" description="Polar residues" evidence="2">
    <location>
        <begin position="130"/>
        <end position="144"/>
    </location>
</feature>
<feature type="region of interest" description="Disordered" evidence="2">
    <location>
        <begin position="1055"/>
        <end position="1118"/>
    </location>
</feature>
<feature type="region of interest" description="Disordered" evidence="2">
    <location>
        <begin position="1"/>
        <end position="314"/>
    </location>
</feature>
<feature type="compositionally biased region" description="Basic residues" evidence="2">
    <location>
        <begin position="1072"/>
        <end position="1085"/>
    </location>
</feature>